<dbReference type="GeneID" id="17359477"/>
<feature type="region of interest" description="Disordered" evidence="5">
    <location>
        <begin position="1"/>
        <end position="23"/>
    </location>
</feature>
<dbReference type="NCBIfam" id="TIGR01891">
    <property type="entry name" value="amidohydrolases"/>
    <property type="match status" value="1"/>
</dbReference>
<dbReference type="InParanoid" id="E1Z3C0"/>
<feature type="binding site" evidence="4">
    <location>
        <position position="210"/>
    </location>
    <ligand>
        <name>Mn(2+)</name>
        <dbReference type="ChEBI" id="CHEBI:29035"/>
        <label>2</label>
    </ligand>
</feature>
<dbReference type="Gene3D" id="3.30.70.360">
    <property type="match status" value="1"/>
</dbReference>
<dbReference type="InterPro" id="IPR044757">
    <property type="entry name" value="ILR1-like_Hyd"/>
</dbReference>
<evidence type="ECO:0000313" key="7">
    <source>
        <dbReference type="EMBL" id="EFN59815.1"/>
    </source>
</evidence>
<dbReference type="PIRSF" id="PIRSF005962">
    <property type="entry name" value="Pept_M20D_amidohydro"/>
    <property type="match status" value="1"/>
</dbReference>
<gene>
    <name evidence="7" type="ORF">CHLNCDRAFT_18222</name>
</gene>
<dbReference type="SUPFAM" id="SSF55031">
    <property type="entry name" value="Bacterial exopeptidase dimerisation domain"/>
    <property type="match status" value="1"/>
</dbReference>
<dbReference type="PANTHER" id="PTHR11014:SF62">
    <property type="entry name" value="IAA-AMINO ACID HYDROLASE ILR1-LIKE 6"/>
    <property type="match status" value="1"/>
</dbReference>
<comment type="cofactor">
    <cofactor evidence="4">
        <name>Mn(2+)</name>
        <dbReference type="ChEBI" id="CHEBI:29035"/>
    </cofactor>
    <text evidence="4">The Mn(2+) ion enhances activity.</text>
</comment>
<dbReference type="PANTHER" id="PTHR11014">
    <property type="entry name" value="PEPTIDASE M20 FAMILY MEMBER"/>
    <property type="match status" value="1"/>
</dbReference>
<dbReference type="SUPFAM" id="SSF53187">
    <property type="entry name" value="Zn-dependent exopeptidases"/>
    <property type="match status" value="1"/>
</dbReference>
<dbReference type="CDD" id="cd08017">
    <property type="entry name" value="M20_IAA_Hyd"/>
    <property type="match status" value="1"/>
</dbReference>
<dbReference type="KEGG" id="cvr:CHLNCDRAFT_18222"/>
<dbReference type="InterPro" id="IPR011650">
    <property type="entry name" value="Peptidase_M20_dimer"/>
</dbReference>
<dbReference type="OrthoDB" id="6119954at2759"/>
<evidence type="ECO:0000256" key="2">
    <source>
        <dbReference type="ARBA" id="ARBA00022729"/>
    </source>
</evidence>
<keyword evidence="4" id="KW-0479">Metal-binding</keyword>
<evidence type="ECO:0000256" key="5">
    <source>
        <dbReference type="SAM" id="MobiDB-lite"/>
    </source>
</evidence>
<dbReference type="RefSeq" id="XP_005851917.1">
    <property type="nucleotide sequence ID" value="XM_005851855.1"/>
</dbReference>
<keyword evidence="2" id="KW-0732">Signal</keyword>
<dbReference type="EMBL" id="GL433835">
    <property type="protein sequence ID" value="EFN59815.1"/>
    <property type="molecule type" value="Genomic_DNA"/>
</dbReference>
<accession>E1Z3C0</accession>
<dbReference type="InterPro" id="IPR002933">
    <property type="entry name" value="Peptidase_M20"/>
</dbReference>
<evidence type="ECO:0000256" key="3">
    <source>
        <dbReference type="ARBA" id="ARBA00022801"/>
    </source>
</evidence>
<keyword evidence="3" id="KW-0378">Hydrolase</keyword>
<feature type="domain" description="Peptidase M20 dimerisation" evidence="6">
    <location>
        <begin position="230"/>
        <end position="329"/>
    </location>
</feature>
<feature type="compositionally biased region" description="Basic and acidic residues" evidence="5">
    <location>
        <begin position="10"/>
        <end position="19"/>
    </location>
</feature>
<dbReference type="OMA" id="QWHERHE"/>
<dbReference type="InterPro" id="IPR036264">
    <property type="entry name" value="Bact_exopeptidase_dim_dom"/>
</dbReference>
<sequence length="464" mass="49092">MPQVGATLHRQQEDADGPRRAAGPWHLRLTPAAACTPAAGSLSHFLDRAAGIQDWLVGTRRELHSFPELLFEEHNTSATIRRHLDQLNIPYQFPVAKTGVVATIGSGAPVVVLRADIDALPITEETGLEFASRNGGRMHACGHDAHITMLLGAARLLKGIEAELKGTVRLLFQPAEEGGAGGDLMVKEGDGLLPPPAGALDGVKAAFGMHVWPAMPSGEVASRPGTLLAGAIQFEVTVRGRGGHAAMPYLTADPVVATAAAVGALQSLVARETSPFDPAVISVTRMAGGHAFNVFPDTATFGGTVRSNSDEGMQRLRRRLEELVASTAAAHGCTAEVDWMEDSMPYYPPTVNDPEAFKFAMDVAGRCGGVLQAQLLAAATMGGEDFSFIARAVPSCFIFLGTRNETVGAGAGVVFHGLHTPRFTLDEGVLKVGAALHTALASQYLQQWHERHEGELEGTAREEL</sequence>
<dbReference type="AlphaFoldDB" id="E1Z3C0"/>
<dbReference type="InterPro" id="IPR017439">
    <property type="entry name" value="Amidohydrolase"/>
</dbReference>
<dbReference type="FunFam" id="3.30.70.360:FF:000001">
    <property type="entry name" value="N-acetyldiaminopimelate deacetylase"/>
    <property type="match status" value="1"/>
</dbReference>
<evidence type="ECO:0000313" key="8">
    <source>
        <dbReference type="Proteomes" id="UP000008141"/>
    </source>
</evidence>
<dbReference type="Pfam" id="PF07687">
    <property type="entry name" value="M20_dimer"/>
    <property type="match status" value="1"/>
</dbReference>
<dbReference type="Proteomes" id="UP000008141">
    <property type="component" value="Unassembled WGS sequence"/>
</dbReference>
<comment type="similarity">
    <text evidence="1">Belongs to the peptidase M20 family.</text>
</comment>
<proteinExistence type="inferred from homology"/>
<feature type="binding site" evidence="4">
    <location>
        <position position="419"/>
    </location>
    <ligand>
        <name>Mn(2+)</name>
        <dbReference type="ChEBI" id="CHEBI:29035"/>
        <label>2</label>
    </ligand>
</feature>
<dbReference type="GO" id="GO:0046872">
    <property type="term" value="F:metal ion binding"/>
    <property type="evidence" value="ECO:0007669"/>
    <property type="project" value="UniProtKB-KW"/>
</dbReference>
<dbReference type="Pfam" id="PF01546">
    <property type="entry name" value="Peptidase_M20"/>
    <property type="match status" value="1"/>
</dbReference>
<name>E1Z3C0_CHLVA</name>
<dbReference type="GO" id="GO:0016787">
    <property type="term" value="F:hydrolase activity"/>
    <property type="evidence" value="ECO:0007669"/>
    <property type="project" value="UniProtKB-KW"/>
</dbReference>
<dbReference type="GO" id="GO:0009850">
    <property type="term" value="P:auxin metabolic process"/>
    <property type="evidence" value="ECO:0007669"/>
    <property type="project" value="InterPro"/>
</dbReference>
<evidence type="ECO:0000256" key="4">
    <source>
        <dbReference type="PIRSR" id="PIRSR005962-1"/>
    </source>
</evidence>
<organism evidence="8">
    <name type="scientific">Chlorella variabilis</name>
    <name type="common">Green alga</name>
    <dbReference type="NCBI Taxonomy" id="554065"/>
    <lineage>
        <taxon>Eukaryota</taxon>
        <taxon>Viridiplantae</taxon>
        <taxon>Chlorophyta</taxon>
        <taxon>core chlorophytes</taxon>
        <taxon>Trebouxiophyceae</taxon>
        <taxon>Chlorellales</taxon>
        <taxon>Chlorellaceae</taxon>
        <taxon>Chlorella clade</taxon>
        <taxon>Chlorella</taxon>
    </lineage>
</organism>
<evidence type="ECO:0000259" key="6">
    <source>
        <dbReference type="Pfam" id="PF07687"/>
    </source>
</evidence>
<keyword evidence="8" id="KW-1185">Reference proteome</keyword>
<keyword evidence="4" id="KW-0464">Manganese</keyword>
<evidence type="ECO:0000256" key="1">
    <source>
        <dbReference type="ARBA" id="ARBA00006153"/>
    </source>
</evidence>
<dbReference type="eggNOG" id="ENOG502QQEM">
    <property type="taxonomic scope" value="Eukaryota"/>
</dbReference>
<reference evidence="7 8" key="1">
    <citation type="journal article" date="2010" name="Plant Cell">
        <title>The Chlorella variabilis NC64A genome reveals adaptation to photosymbiosis, coevolution with viruses, and cryptic sex.</title>
        <authorList>
            <person name="Blanc G."/>
            <person name="Duncan G."/>
            <person name="Agarkova I."/>
            <person name="Borodovsky M."/>
            <person name="Gurnon J."/>
            <person name="Kuo A."/>
            <person name="Lindquist E."/>
            <person name="Lucas S."/>
            <person name="Pangilinan J."/>
            <person name="Polle J."/>
            <person name="Salamov A."/>
            <person name="Terry A."/>
            <person name="Yamada T."/>
            <person name="Dunigan D.D."/>
            <person name="Grigoriev I.V."/>
            <person name="Claverie J.M."/>
            <person name="Van Etten J.L."/>
        </authorList>
    </citation>
    <scope>NUCLEOTIDE SEQUENCE [LARGE SCALE GENOMIC DNA]</scope>
    <source>
        <strain evidence="7 8">NC64A</strain>
    </source>
</reference>
<feature type="binding site" evidence="4">
    <location>
        <position position="141"/>
    </location>
    <ligand>
        <name>Mn(2+)</name>
        <dbReference type="ChEBI" id="CHEBI:29035"/>
        <label>2</label>
    </ligand>
</feature>
<dbReference type="FunCoup" id="E1Z3C0">
    <property type="interactions" value="865"/>
</dbReference>
<feature type="binding site" evidence="4">
    <location>
        <position position="143"/>
    </location>
    <ligand>
        <name>Mn(2+)</name>
        <dbReference type="ChEBI" id="CHEBI:29035"/>
        <label>2</label>
    </ligand>
</feature>
<feature type="binding site" evidence="4">
    <location>
        <position position="177"/>
    </location>
    <ligand>
        <name>Mn(2+)</name>
        <dbReference type="ChEBI" id="CHEBI:29035"/>
        <label>2</label>
    </ligand>
</feature>
<protein>
    <recommendedName>
        <fullName evidence="6">Peptidase M20 dimerisation domain-containing protein</fullName>
    </recommendedName>
</protein>
<dbReference type="Gene3D" id="3.40.630.10">
    <property type="entry name" value="Zn peptidases"/>
    <property type="match status" value="1"/>
</dbReference>